<protein>
    <submittedName>
        <fullName evidence="1">Uncharacterized protein</fullName>
    </submittedName>
</protein>
<sequence>MTSFDREQSDYWFNDACRKGELLGRIDFWVDAPLDTPDYATPVSADQALAQIRRLLAEYSAERAGQTTGGGA</sequence>
<evidence type="ECO:0000313" key="1">
    <source>
        <dbReference type="EMBL" id="GII23179.1"/>
    </source>
</evidence>
<accession>A0A8J3X1C3</accession>
<dbReference type="RefSeq" id="WP_168116813.1">
    <property type="nucleotide sequence ID" value="NZ_BOON01000027.1"/>
</dbReference>
<keyword evidence="2" id="KW-1185">Reference proteome</keyword>
<organism evidence="1 2">
    <name type="scientific">Planosporangium mesophilum</name>
    <dbReference type="NCBI Taxonomy" id="689768"/>
    <lineage>
        <taxon>Bacteria</taxon>
        <taxon>Bacillati</taxon>
        <taxon>Actinomycetota</taxon>
        <taxon>Actinomycetes</taxon>
        <taxon>Micromonosporales</taxon>
        <taxon>Micromonosporaceae</taxon>
        <taxon>Planosporangium</taxon>
    </lineage>
</organism>
<dbReference type="EMBL" id="BOON01000027">
    <property type="protein sequence ID" value="GII23179.1"/>
    <property type="molecule type" value="Genomic_DNA"/>
</dbReference>
<gene>
    <name evidence="1" type="ORF">Pme01_27760</name>
</gene>
<name>A0A8J3X1C3_9ACTN</name>
<evidence type="ECO:0000313" key="2">
    <source>
        <dbReference type="Proteomes" id="UP000599074"/>
    </source>
</evidence>
<comment type="caution">
    <text evidence="1">The sequence shown here is derived from an EMBL/GenBank/DDBJ whole genome shotgun (WGS) entry which is preliminary data.</text>
</comment>
<proteinExistence type="predicted"/>
<dbReference type="AlphaFoldDB" id="A0A8J3X1C3"/>
<dbReference type="Proteomes" id="UP000599074">
    <property type="component" value="Unassembled WGS sequence"/>
</dbReference>
<reference evidence="1" key="1">
    <citation type="submission" date="2021-01" db="EMBL/GenBank/DDBJ databases">
        <title>Whole genome shotgun sequence of Planosporangium mesophilum NBRC 109066.</title>
        <authorList>
            <person name="Komaki H."/>
            <person name="Tamura T."/>
        </authorList>
    </citation>
    <scope>NUCLEOTIDE SEQUENCE</scope>
    <source>
        <strain evidence="1">NBRC 109066</strain>
    </source>
</reference>